<evidence type="ECO:0000256" key="12">
    <source>
        <dbReference type="SAM" id="SignalP"/>
    </source>
</evidence>
<dbReference type="GO" id="GO:0004503">
    <property type="term" value="F:tyrosinase activity"/>
    <property type="evidence" value="ECO:0007669"/>
    <property type="project" value="UniProtKB-EC"/>
</dbReference>
<feature type="signal peptide" evidence="12">
    <location>
        <begin position="1"/>
        <end position="26"/>
    </location>
</feature>
<dbReference type="PRINTS" id="PR00092">
    <property type="entry name" value="TYROSINASE"/>
</dbReference>
<gene>
    <name evidence="15" type="ORF">BDV96DRAFT_646497</name>
</gene>
<feature type="domain" description="Tyrosinase copper-binding" evidence="13">
    <location>
        <begin position="128"/>
        <end position="145"/>
    </location>
</feature>
<evidence type="ECO:0000256" key="10">
    <source>
        <dbReference type="ARBA" id="ARBA00048881"/>
    </source>
</evidence>
<dbReference type="AlphaFoldDB" id="A0A6A5Z7L4"/>
<evidence type="ECO:0000256" key="11">
    <source>
        <dbReference type="SAM" id="MobiDB-lite"/>
    </source>
</evidence>
<dbReference type="InterPro" id="IPR008922">
    <property type="entry name" value="Di-copper_centre_dom_sf"/>
</dbReference>
<organism evidence="15 16">
    <name type="scientific">Lophiotrema nucula</name>
    <dbReference type="NCBI Taxonomy" id="690887"/>
    <lineage>
        <taxon>Eukaryota</taxon>
        <taxon>Fungi</taxon>
        <taxon>Dikarya</taxon>
        <taxon>Ascomycota</taxon>
        <taxon>Pezizomycotina</taxon>
        <taxon>Dothideomycetes</taxon>
        <taxon>Pleosporomycetidae</taxon>
        <taxon>Pleosporales</taxon>
        <taxon>Lophiotremataceae</taxon>
        <taxon>Lophiotrema</taxon>
    </lineage>
</organism>
<reference evidence="15" key="1">
    <citation type="journal article" date="2020" name="Stud. Mycol.">
        <title>101 Dothideomycetes genomes: a test case for predicting lifestyles and emergence of pathogens.</title>
        <authorList>
            <person name="Haridas S."/>
            <person name="Albert R."/>
            <person name="Binder M."/>
            <person name="Bloem J."/>
            <person name="Labutti K."/>
            <person name="Salamov A."/>
            <person name="Andreopoulos B."/>
            <person name="Baker S."/>
            <person name="Barry K."/>
            <person name="Bills G."/>
            <person name="Bluhm B."/>
            <person name="Cannon C."/>
            <person name="Castanera R."/>
            <person name="Culley D."/>
            <person name="Daum C."/>
            <person name="Ezra D."/>
            <person name="Gonzalez J."/>
            <person name="Henrissat B."/>
            <person name="Kuo A."/>
            <person name="Liang C."/>
            <person name="Lipzen A."/>
            <person name="Lutzoni F."/>
            <person name="Magnuson J."/>
            <person name="Mondo S."/>
            <person name="Nolan M."/>
            <person name="Ohm R."/>
            <person name="Pangilinan J."/>
            <person name="Park H.-J."/>
            <person name="Ramirez L."/>
            <person name="Alfaro M."/>
            <person name="Sun H."/>
            <person name="Tritt A."/>
            <person name="Yoshinaga Y."/>
            <person name="Zwiers L.-H."/>
            <person name="Turgeon B."/>
            <person name="Goodwin S."/>
            <person name="Spatafora J."/>
            <person name="Crous P."/>
            <person name="Grigoriev I."/>
        </authorList>
    </citation>
    <scope>NUCLEOTIDE SEQUENCE</scope>
    <source>
        <strain evidence="15">CBS 627.86</strain>
    </source>
</reference>
<dbReference type="PROSITE" id="PS00497">
    <property type="entry name" value="TYROSINASE_1"/>
    <property type="match status" value="1"/>
</dbReference>
<evidence type="ECO:0000313" key="16">
    <source>
        <dbReference type="Proteomes" id="UP000799770"/>
    </source>
</evidence>
<dbReference type="EMBL" id="ML977323">
    <property type="protein sequence ID" value="KAF2115499.1"/>
    <property type="molecule type" value="Genomic_DNA"/>
</dbReference>
<keyword evidence="12" id="KW-0732">Signal</keyword>
<dbReference type="SUPFAM" id="SSF48056">
    <property type="entry name" value="Di-copper centre-containing domain"/>
    <property type="match status" value="1"/>
</dbReference>
<keyword evidence="4" id="KW-0479">Metal-binding</keyword>
<dbReference type="EC" id="1.14.18.1" evidence="3"/>
<comment type="catalytic activity">
    <reaction evidence="9">
        <text>2 L-dopa + O2 = 2 L-dopaquinone + 2 H2O</text>
        <dbReference type="Rhea" id="RHEA:34287"/>
        <dbReference type="ChEBI" id="CHEBI:15377"/>
        <dbReference type="ChEBI" id="CHEBI:15379"/>
        <dbReference type="ChEBI" id="CHEBI:57504"/>
        <dbReference type="ChEBI" id="CHEBI:57924"/>
        <dbReference type="EC" id="1.14.18.1"/>
    </reaction>
</comment>
<evidence type="ECO:0000259" key="13">
    <source>
        <dbReference type="PROSITE" id="PS00497"/>
    </source>
</evidence>
<sequence>MATAPLPLSLKLLFLVQFFFTLTCSAQFNESNALEGASPFDKRQSNFFPVVGVSALGGSNVDPRLEIRQLEKNPDQWNVYLLALRKFQNMSQSDKRSYYQIAGIHGRPYTAWDGVKQASGGSGGYCTHGSNIFPTWHRPYLVLFEQMLYLNAQQAVNEFPAGALKTRYTTALSSLRMPYWDWAAIPPSGQSVLPSSLTKTTVTVTTPKGVITIPNPLFSYTFHPLSASDMGNSRPWSIWTQTLRDPSSNTASNAVSRNNLIAQQLDSNRPNIQSRVYNVLALEHDYTSVSNDRQPGDSLESTHDTIHNLVGSDGHMSVIAYAAFDPIFWLHHANVDRMFAIWQALNPNSYVTPVNNPYATFTMKSGTTADMNSALTPFHSNSAGKFWTSALVRQTSTFGYTYPELIGTNTRTLTAKINQLYGPNATTSSSKRSLDESYGEVVERGRGGKGVAGAPNFSGERHYVANTRVQKFGLDGSFNIYIFLGDTPGNDSSTWATESSFVGLTGIFSTMSSQQSDDVKATSDVNGAVPLTAALEAKVLSGELSGMDECTVAKYLQTNLKWKISKVNGEAIAVENTPGFVLSVLWAKIRPARSTTEFPQIVDNYRTLVDATGGRPGGLQPGGSLRARKQCS</sequence>
<protein>
    <recommendedName>
        <fullName evidence="3">tyrosinase</fullName>
        <ecNumber evidence="3">1.14.18.1</ecNumber>
    </recommendedName>
</protein>
<evidence type="ECO:0000256" key="3">
    <source>
        <dbReference type="ARBA" id="ARBA00011906"/>
    </source>
</evidence>
<evidence type="ECO:0000259" key="14">
    <source>
        <dbReference type="PROSITE" id="PS00498"/>
    </source>
</evidence>
<keyword evidence="6" id="KW-0186">Copper</keyword>
<evidence type="ECO:0000256" key="1">
    <source>
        <dbReference type="ARBA" id="ARBA00001973"/>
    </source>
</evidence>
<name>A0A6A5Z7L4_9PLEO</name>
<feature type="region of interest" description="Disordered" evidence="11">
    <location>
        <begin position="612"/>
        <end position="632"/>
    </location>
</feature>
<evidence type="ECO:0000256" key="6">
    <source>
        <dbReference type="ARBA" id="ARBA00023008"/>
    </source>
</evidence>
<comment type="similarity">
    <text evidence="2">Belongs to the tyrosinase family.</text>
</comment>
<feature type="chain" id="PRO_5025353492" description="tyrosinase" evidence="12">
    <location>
        <begin position="27"/>
        <end position="632"/>
    </location>
</feature>
<dbReference type="PANTHER" id="PTHR11474">
    <property type="entry name" value="TYROSINASE FAMILY MEMBER"/>
    <property type="match status" value="1"/>
</dbReference>
<evidence type="ECO:0000256" key="5">
    <source>
        <dbReference type="ARBA" id="ARBA00023002"/>
    </source>
</evidence>
<feature type="domain" description="Tyrosinase copper-binding" evidence="14">
    <location>
        <begin position="325"/>
        <end position="336"/>
    </location>
</feature>
<dbReference type="GO" id="GO:0042438">
    <property type="term" value="P:melanin biosynthetic process"/>
    <property type="evidence" value="ECO:0007669"/>
    <property type="project" value="UniProtKB-KW"/>
</dbReference>
<dbReference type="InterPro" id="IPR002227">
    <property type="entry name" value="Tyrosinase_Cu-bd"/>
</dbReference>
<dbReference type="InterPro" id="IPR050316">
    <property type="entry name" value="Tyrosinase/Hemocyanin"/>
</dbReference>
<dbReference type="InterPro" id="IPR041640">
    <property type="entry name" value="Tyrosinase_C"/>
</dbReference>
<evidence type="ECO:0000313" key="15">
    <source>
        <dbReference type="EMBL" id="KAF2115499.1"/>
    </source>
</evidence>
<dbReference type="PROSITE" id="PS00498">
    <property type="entry name" value="TYROSINASE_2"/>
    <property type="match status" value="1"/>
</dbReference>
<dbReference type="GO" id="GO:0046872">
    <property type="term" value="F:metal ion binding"/>
    <property type="evidence" value="ECO:0007669"/>
    <property type="project" value="UniProtKB-KW"/>
</dbReference>
<keyword evidence="5" id="KW-0560">Oxidoreductase</keyword>
<dbReference type="OrthoDB" id="6132182at2759"/>
<dbReference type="Gene3D" id="1.10.1280.10">
    <property type="entry name" value="Di-copper center containing domain from catechol oxidase"/>
    <property type="match status" value="1"/>
</dbReference>
<dbReference type="Proteomes" id="UP000799770">
    <property type="component" value="Unassembled WGS sequence"/>
</dbReference>
<dbReference type="PANTHER" id="PTHR11474:SF76">
    <property type="entry name" value="SHKT DOMAIN-CONTAINING PROTEIN"/>
    <property type="match status" value="1"/>
</dbReference>
<accession>A0A6A5Z7L4</accession>
<dbReference type="Gene3D" id="2.60.310.20">
    <property type="match status" value="1"/>
</dbReference>
<evidence type="ECO:0000256" key="8">
    <source>
        <dbReference type="ARBA" id="ARBA00023101"/>
    </source>
</evidence>
<dbReference type="Pfam" id="PF18132">
    <property type="entry name" value="Tyrosinase_C"/>
    <property type="match status" value="1"/>
</dbReference>
<dbReference type="Pfam" id="PF00264">
    <property type="entry name" value="Tyrosinase"/>
    <property type="match status" value="1"/>
</dbReference>
<evidence type="ECO:0000256" key="7">
    <source>
        <dbReference type="ARBA" id="ARBA00023033"/>
    </source>
</evidence>
<comment type="cofactor">
    <cofactor evidence="1">
        <name>Cu(2+)</name>
        <dbReference type="ChEBI" id="CHEBI:29036"/>
    </cofactor>
</comment>
<evidence type="ECO:0000256" key="2">
    <source>
        <dbReference type="ARBA" id="ARBA00009928"/>
    </source>
</evidence>
<proteinExistence type="inferred from homology"/>
<evidence type="ECO:0000256" key="9">
    <source>
        <dbReference type="ARBA" id="ARBA00048233"/>
    </source>
</evidence>
<keyword evidence="16" id="KW-1185">Reference proteome</keyword>
<keyword evidence="8" id="KW-0470">Melanin biosynthesis</keyword>
<comment type="catalytic activity">
    <reaction evidence="10">
        <text>L-tyrosine + O2 = L-dopaquinone + H2O</text>
        <dbReference type="Rhea" id="RHEA:18117"/>
        <dbReference type="ChEBI" id="CHEBI:15377"/>
        <dbReference type="ChEBI" id="CHEBI:15379"/>
        <dbReference type="ChEBI" id="CHEBI:57924"/>
        <dbReference type="ChEBI" id="CHEBI:58315"/>
        <dbReference type="EC" id="1.14.18.1"/>
    </reaction>
</comment>
<evidence type="ECO:0000256" key="4">
    <source>
        <dbReference type="ARBA" id="ARBA00022723"/>
    </source>
</evidence>
<keyword evidence="7" id="KW-0503">Monooxygenase</keyword>